<gene>
    <name evidence="1" type="ORF">RhiirA4_326788</name>
</gene>
<dbReference type="AlphaFoldDB" id="A0A2I1H1E2"/>
<accession>A0A2I1H1E2</accession>
<organism evidence="1 2">
    <name type="scientific">Rhizophagus irregularis</name>
    <dbReference type="NCBI Taxonomy" id="588596"/>
    <lineage>
        <taxon>Eukaryota</taxon>
        <taxon>Fungi</taxon>
        <taxon>Fungi incertae sedis</taxon>
        <taxon>Mucoromycota</taxon>
        <taxon>Glomeromycotina</taxon>
        <taxon>Glomeromycetes</taxon>
        <taxon>Glomerales</taxon>
        <taxon>Glomeraceae</taxon>
        <taxon>Rhizophagus</taxon>
    </lineage>
</organism>
<sequence length="181" mass="20949">MTDQCRKRLNKERQSHYRKKQKINYNAGIKRYELGRMDQMCIHCGGKFWINERNQKSSQASPSFTICCAGGKVNLPPLLKPPSYLLDLYTLPGPIPNSFRKNIRAYNNLLACTSFGANIDERFQRQGISNFQIHGQVYHRIGSLLPEVGHSPMFAQLYIYDTEHENENRQSIIQDLNNDIL</sequence>
<evidence type="ECO:0008006" key="3">
    <source>
        <dbReference type="Google" id="ProtNLM"/>
    </source>
</evidence>
<dbReference type="PANTHER" id="PTHR45786:SF74">
    <property type="entry name" value="ATP-DEPENDENT DNA HELICASE"/>
    <property type="match status" value="1"/>
</dbReference>
<evidence type="ECO:0000313" key="1">
    <source>
        <dbReference type="EMBL" id="PKY52677.1"/>
    </source>
</evidence>
<name>A0A2I1H1E2_9GLOM</name>
<evidence type="ECO:0000313" key="2">
    <source>
        <dbReference type="Proteomes" id="UP000234323"/>
    </source>
</evidence>
<protein>
    <recommendedName>
        <fullName evidence="3">Helitron helicase-like domain-containing protein</fullName>
    </recommendedName>
</protein>
<comment type="caution">
    <text evidence="1">The sequence shown here is derived from an EMBL/GenBank/DDBJ whole genome shotgun (WGS) entry which is preliminary data.</text>
</comment>
<keyword evidence="2" id="KW-1185">Reference proteome</keyword>
<proteinExistence type="predicted"/>
<dbReference type="Proteomes" id="UP000234323">
    <property type="component" value="Unassembled WGS sequence"/>
</dbReference>
<feature type="non-terminal residue" evidence="1">
    <location>
        <position position="181"/>
    </location>
</feature>
<dbReference type="PANTHER" id="PTHR45786">
    <property type="entry name" value="DNA BINDING PROTEIN-LIKE"/>
    <property type="match status" value="1"/>
</dbReference>
<dbReference type="EMBL" id="LLXI01001250">
    <property type="protein sequence ID" value="PKY52677.1"/>
    <property type="molecule type" value="Genomic_DNA"/>
</dbReference>
<reference evidence="1 2" key="1">
    <citation type="submission" date="2015-10" db="EMBL/GenBank/DDBJ databases">
        <title>Genome analyses suggest a sexual origin of heterokaryosis in a supposedly ancient asexual fungus.</title>
        <authorList>
            <person name="Ropars J."/>
            <person name="Sedzielewska K."/>
            <person name="Noel J."/>
            <person name="Charron P."/>
            <person name="Farinelli L."/>
            <person name="Marton T."/>
            <person name="Kruger M."/>
            <person name="Pelin A."/>
            <person name="Brachmann A."/>
            <person name="Corradi N."/>
        </authorList>
    </citation>
    <scope>NUCLEOTIDE SEQUENCE [LARGE SCALE GENOMIC DNA]</scope>
    <source>
        <strain evidence="1 2">A4</strain>
    </source>
</reference>
<dbReference type="VEuPathDB" id="FungiDB:RhiirA1_499859"/>